<proteinExistence type="predicted"/>
<gene>
    <name evidence="1" type="ORF">S06H3_65986</name>
</gene>
<dbReference type="EMBL" id="BARV01044706">
    <property type="protein sequence ID" value="GAI62596.1"/>
    <property type="molecule type" value="Genomic_DNA"/>
</dbReference>
<reference evidence="1" key="1">
    <citation type="journal article" date="2014" name="Front. Microbiol.">
        <title>High frequency of phylogenetically diverse reductive dehalogenase-homologous genes in deep subseafloor sedimentary metagenomes.</title>
        <authorList>
            <person name="Kawai M."/>
            <person name="Futagami T."/>
            <person name="Toyoda A."/>
            <person name="Takaki Y."/>
            <person name="Nishi S."/>
            <person name="Hori S."/>
            <person name="Arai W."/>
            <person name="Tsubouchi T."/>
            <person name="Morono Y."/>
            <person name="Uchiyama I."/>
            <person name="Ito T."/>
            <person name="Fujiyama A."/>
            <person name="Inagaki F."/>
            <person name="Takami H."/>
        </authorList>
    </citation>
    <scope>NUCLEOTIDE SEQUENCE</scope>
    <source>
        <strain evidence="1">Expedition CK06-06</strain>
    </source>
</reference>
<organism evidence="1">
    <name type="scientific">marine sediment metagenome</name>
    <dbReference type="NCBI Taxonomy" id="412755"/>
    <lineage>
        <taxon>unclassified sequences</taxon>
        <taxon>metagenomes</taxon>
        <taxon>ecological metagenomes</taxon>
    </lineage>
</organism>
<feature type="non-terminal residue" evidence="1">
    <location>
        <position position="1"/>
    </location>
</feature>
<evidence type="ECO:0000313" key="1">
    <source>
        <dbReference type="EMBL" id="GAI62596.1"/>
    </source>
</evidence>
<comment type="caution">
    <text evidence="1">The sequence shown here is derived from an EMBL/GenBank/DDBJ whole genome shotgun (WGS) entry which is preliminary data.</text>
</comment>
<accession>X1R6F4</accession>
<feature type="non-terminal residue" evidence="1">
    <location>
        <position position="76"/>
    </location>
</feature>
<dbReference type="AlphaFoldDB" id="X1R6F4"/>
<name>X1R6F4_9ZZZZ</name>
<protein>
    <submittedName>
        <fullName evidence="1">Uncharacterized protein</fullName>
    </submittedName>
</protein>
<sequence>GICTPGFSGMGVASQYQGNATDAQIAVSAFDGGQFDIDAITANVKASVHVIGACPNTVIEIPFGLKDDPADWNDVR</sequence>